<dbReference type="Proteomes" id="UP001335648">
    <property type="component" value="Unassembled WGS sequence"/>
</dbReference>
<reference evidence="1 2" key="1">
    <citation type="journal article" date="2023" name="Mol. Biol. Evol.">
        <title>Genomics of Secondarily Temperate Adaptation in the Only Non-Antarctic Icefish.</title>
        <authorList>
            <person name="Rivera-Colon A.G."/>
            <person name="Rayamajhi N."/>
            <person name="Minhas B.F."/>
            <person name="Madrigal G."/>
            <person name="Bilyk K.T."/>
            <person name="Yoon V."/>
            <person name="Hune M."/>
            <person name="Gregory S."/>
            <person name="Cheng C.H.C."/>
            <person name="Catchen J.M."/>
        </authorList>
    </citation>
    <scope>NUCLEOTIDE SEQUENCE [LARGE SCALE GENOMIC DNA]</scope>
    <source>
        <tissue evidence="1">Hepatocytes</tissue>
    </source>
</reference>
<keyword evidence="2" id="KW-1185">Reference proteome</keyword>
<dbReference type="EMBL" id="JAULUE010002061">
    <property type="protein sequence ID" value="KAK5883563.1"/>
    <property type="molecule type" value="Genomic_DNA"/>
</dbReference>
<gene>
    <name evidence="1" type="ORF">CesoFtcFv8_019878</name>
</gene>
<evidence type="ECO:0000313" key="2">
    <source>
        <dbReference type="Proteomes" id="UP001335648"/>
    </source>
</evidence>
<evidence type="ECO:0000313" key="1">
    <source>
        <dbReference type="EMBL" id="KAK5883563.1"/>
    </source>
</evidence>
<sequence>MLDPTERSSAGCQRRYHPDQWRLGSERNDDGWSHGKCFSYQHCFIPVTNTTANPSLTPHRGLRLVKAQPISSHQ</sequence>
<comment type="caution">
    <text evidence="1">The sequence shown here is derived from an EMBL/GenBank/DDBJ whole genome shotgun (WGS) entry which is preliminary data.</text>
</comment>
<organism evidence="1 2">
    <name type="scientific">Champsocephalus esox</name>
    <name type="common">pike icefish</name>
    <dbReference type="NCBI Taxonomy" id="159716"/>
    <lineage>
        <taxon>Eukaryota</taxon>
        <taxon>Metazoa</taxon>
        <taxon>Chordata</taxon>
        <taxon>Craniata</taxon>
        <taxon>Vertebrata</taxon>
        <taxon>Euteleostomi</taxon>
        <taxon>Actinopterygii</taxon>
        <taxon>Neopterygii</taxon>
        <taxon>Teleostei</taxon>
        <taxon>Neoteleostei</taxon>
        <taxon>Acanthomorphata</taxon>
        <taxon>Eupercaria</taxon>
        <taxon>Perciformes</taxon>
        <taxon>Notothenioidei</taxon>
        <taxon>Channichthyidae</taxon>
        <taxon>Champsocephalus</taxon>
    </lineage>
</organism>
<protein>
    <submittedName>
        <fullName evidence="1">Uncharacterized protein</fullName>
    </submittedName>
</protein>
<dbReference type="AlphaFoldDB" id="A0AAN8BEY0"/>
<proteinExistence type="predicted"/>
<accession>A0AAN8BEY0</accession>
<name>A0AAN8BEY0_9TELE</name>